<organism evidence="4 5">
    <name type="scientific">Aeromicrobium alkaliterrae</name>
    <dbReference type="NCBI Taxonomy" id="302168"/>
    <lineage>
        <taxon>Bacteria</taxon>
        <taxon>Bacillati</taxon>
        <taxon>Actinomycetota</taxon>
        <taxon>Actinomycetes</taxon>
        <taxon>Propionibacteriales</taxon>
        <taxon>Nocardioidaceae</taxon>
        <taxon>Aeromicrobium</taxon>
    </lineage>
</organism>
<feature type="compositionally biased region" description="Pro residues" evidence="2">
    <location>
        <begin position="175"/>
        <end position="186"/>
    </location>
</feature>
<dbReference type="NCBIfam" id="TIGR00368">
    <property type="entry name" value="YifB family Mg chelatase-like AAA ATPase"/>
    <property type="match status" value="1"/>
</dbReference>
<sequence>MSGRAASVTLDGLVGRPIEVEADIVGGLPGTVIVGLPDATVNEARDRCKSAVMNSGVPWPDQRITVNLAPSTLPKTGSHYDLPIAMAILAAQRAVPPEALRGTAFVGELALDGRLRAVPGVLPATLAAAEAGCTHVVVPEVNVPEAELVEGIAVTGVRSLRQLVAMMTGDEPPDDPPVPPLDPPSTQPWGAGERLSGLDLADVAGHEDVRLAVLVAAVGGHHLSMVGPPGVGKTMLAQRLPGLLPDLERSDAIEVSAVHSVAGLLPADVPLLVRPPFLDPHHTASAAAIVGGGSRFVRPGAMSLAHRGVLFLDEAPEFAINVLEALRQPLESGRIVVARAARTVVYPARFQLVLAANPCPCGQGATRGSTCRCSPAMRRRYGEKISGPIRDRIDIRRTLTTPTRPELAETLATGRGSHDLAGLVLAARERQRRRFDGTPWRLNADVPGTELRRSWPVAEDARLLLDRQLHADKLNPRSADRVLRLAWSVADLHQHDRPIADDVRTALSLRSDLPLDAAMRALVVA</sequence>
<feature type="region of interest" description="Disordered" evidence="2">
    <location>
        <begin position="169"/>
        <end position="188"/>
    </location>
</feature>
<comment type="caution">
    <text evidence="4">The sequence shown here is derived from an EMBL/GenBank/DDBJ whole genome shotgun (WGS) entry which is preliminary data.</text>
</comment>
<dbReference type="PANTHER" id="PTHR32039:SF7">
    <property type="entry name" value="COMPETENCE PROTEIN COMM"/>
    <property type="match status" value="1"/>
</dbReference>
<name>A0ABN2JM54_9ACTN</name>
<dbReference type="InterPro" id="IPR003593">
    <property type="entry name" value="AAA+_ATPase"/>
</dbReference>
<keyword evidence="5" id="KW-1185">Reference proteome</keyword>
<gene>
    <name evidence="4" type="ORF">GCM10009710_11020</name>
</gene>
<dbReference type="Pfam" id="PF13335">
    <property type="entry name" value="Mg_chelatase_C"/>
    <property type="match status" value="1"/>
</dbReference>
<dbReference type="InterPro" id="IPR000523">
    <property type="entry name" value="Mg_chelatse_chII-like_cat_dom"/>
</dbReference>
<dbReference type="InterPro" id="IPR004482">
    <property type="entry name" value="Mg_chelat-rel"/>
</dbReference>
<evidence type="ECO:0000256" key="1">
    <source>
        <dbReference type="ARBA" id="ARBA00006354"/>
    </source>
</evidence>
<dbReference type="InterPro" id="IPR045006">
    <property type="entry name" value="CHLI-like"/>
</dbReference>
<dbReference type="InterPro" id="IPR014721">
    <property type="entry name" value="Ribsml_uS5_D2-typ_fold_subgr"/>
</dbReference>
<dbReference type="EMBL" id="BAAAME010000002">
    <property type="protein sequence ID" value="GAA1732156.1"/>
    <property type="molecule type" value="Genomic_DNA"/>
</dbReference>
<dbReference type="SUPFAM" id="SSF54211">
    <property type="entry name" value="Ribosomal protein S5 domain 2-like"/>
    <property type="match status" value="1"/>
</dbReference>
<protein>
    <submittedName>
        <fullName evidence="4">YifB family Mg chelatase-like AAA ATPase</fullName>
    </submittedName>
</protein>
<dbReference type="Pfam" id="PF13541">
    <property type="entry name" value="ChlI"/>
    <property type="match status" value="1"/>
</dbReference>
<dbReference type="Gene3D" id="3.30.230.10">
    <property type="match status" value="1"/>
</dbReference>
<comment type="similarity">
    <text evidence="1">Belongs to the Mg-chelatase subunits D/I family. ComM subfamily.</text>
</comment>
<reference evidence="4 5" key="1">
    <citation type="journal article" date="2019" name="Int. J. Syst. Evol. Microbiol.">
        <title>The Global Catalogue of Microorganisms (GCM) 10K type strain sequencing project: providing services to taxonomists for standard genome sequencing and annotation.</title>
        <authorList>
            <consortium name="The Broad Institute Genomics Platform"/>
            <consortium name="The Broad Institute Genome Sequencing Center for Infectious Disease"/>
            <person name="Wu L."/>
            <person name="Ma J."/>
        </authorList>
    </citation>
    <scope>NUCLEOTIDE SEQUENCE [LARGE SCALE GENOMIC DNA]</scope>
    <source>
        <strain evidence="4 5">JCM 13518</strain>
    </source>
</reference>
<evidence type="ECO:0000313" key="4">
    <source>
        <dbReference type="EMBL" id="GAA1732156.1"/>
    </source>
</evidence>
<dbReference type="InterPro" id="IPR027417">
    <property type="entry name" value="P-loop_NTPase"/>
</dbReference>
<evidence type="ECO:0000313" key="5">
    <source>
        <dbReference type="Proteomes" id="UP001501057"/>
    </source>
</evidence>
<accession>A0ABN2JM54</accession>
<dbReference type="PANTHER" id="PTHR32039">
    <property type="entry name" value="MAGNESIUM-CHELATASE SUBUNIT CHLI"/>
    <property type="match status" value="1"/>
</dbReference>
<proteinExistence type="inferred from homology"/>
<dbReference type="SMART" id="SM00382">
    <property type="entry name" value="AAA"/>
    <property type="match status" value="1"/>
</dbReference>
<dbReference type="Proteomes" id="UP001501057">
    <property type="component" value="Unassembled WGS sequence"/>
</dbReference>
<feature type="domain" description="AAA+ ATPase" evidence="3">
    <location>
        <begin position="219"/>
        <end position="403"/>
    </location>
</feature>
<dbReference type="RefSeq" id="WP_344198583.1">
    <property type="nucleotide sequence ID" value="NZ_BAAAME010000002.1"/>
</dbReference>
<evidence type="ECO:0000256" key="2">
    <source>
        <dbReference type="SAM" id="MobiDB-lite"/>
    </source>
</evidence>
<dbReference type="InterPro" id="IPR025158">
    <property type="entry name" value="Mg_chelat-rel_C"/>
</dbReference>
<dbReference type="Gene3D" id="3.40.50.300">
    <property type="entry name" value="P-loop containing nucleotide triphosphate hydrolases"/>
    <property type="match status" value="1"/>
</dbReference>
<dbReference type="InterPro" id="IPR020568">
    <property type="entry name" value="Ribosomal_Su5_D2-typ_SF"/>
</dbReference>
<dbReference type="Pfam" id="PF01078">
    <property type="entry name" value="Mg_chelatase"/>
    <property type="match status" value="1"/>
</dbReference>
<evidence type="ECO:0000259" key="3">
    <source>
        <dbReference type="SMART" id="SM00382"/>
    </source>
</evidence>
<dbReference type="SUPFAM" id="SSF52540">
    <property type="entry name" value="P-loop containing nucleoside triphosphate hydrolases"/>
    <property type="match status" value="1"/>
</dbReference>